<evidence type="ECO:0000313" key="1">
    <source>
        <dbReference type="EMBL" id="GGN44234.1"/>
    </source>
</evidence>
<comment type="caution">
    <text evidence="1">The sequence shown here is derived from an EMBL/GenBank/DDBJ whole genome shotgun (WGS) entry which is preliminary data.</text>
</comment>
<dbReference type="EMBL" id="BMOR01000021">
    <property type="protein sequence ID" value="GGN44234.1"/>
    <property type="molecule type" value="Genomic_DNA"/>
</dbReference>
<gene>
    <name evidence="1" type="ORF">GCM10010842_32530</name>
</gene>
<sequence>MSFSERRIGRPVTFAGALGAKGDEPLELNRPTSATCPKCGQEPRLHHHVSPMGRDITVWIPVEHYCRPS</sequence>
<evidence type="ECO:0000313" key="2">
    <source>
        <dbReference type="Proteomes" id="UP000645517"/>
    </source>
</evidence>
<dbReference type="RefSeq" id="WP_189058642.1">
    <property type="nucleotide sequence ID" value="NZ_BMOR01000021.1"/>
</dbReference>
<dbReference type="Proteomes" id="UP000645517">
    <property type="component" value="Unassembled WGS sequence"/>
</dbReference>
<evidence type="ECO:0008006" key="3">
    <source>
        <dbReference type="Google" id="ProtNLM"/>
    </source>
</evidence>
<reference evidence="2" key="1">
    <citation type="journal article" date="2019" name="Int. J. Syst. Evol. Microbiol.">
        <title>The Global Catalogue of Microorganisms (GCM) 10K type strain sequencing project: providing services to taxonomists for standard genome sequencing and annotation.</title>
        <authorList>
            <consortium name="The Broad Institute Genomics Platform"/>
            <consortium name="The Broad Institute Genome Sequencing Center for Infectious Disease"/>
            <person name="Wu L."/>
            <person name="Ma J."/>
        </authorList>
    </citation>
    <scope>NUCLEOTIDE SEQUENCE [LARGE SCALE GENOMIC DNA]</scope>
    <source>
        <strain evidence="2">JCM 16918</strain>
    </source>
</reference>
<protein>
    <recommendedName>
        <fullName evidence="3">Transposase</fullName>
    </recommendedName>
</protein>
<accession>A0ABQ2JFI0</accession>
<name>A0ABQ2JFI0_9DEIO</name>
<keyword evidence="2" id="KW-1185">Reference proteome</keyword>
<organism evidence="1 2">
    <name type="scientific">Deinococcus daejeonensis</name>
    <dbReference type="NCBI Taxonomy" id="1007098"/>
    <lineage>
        <taxon>Bacteria</taxon>
        <taxon>Thermotogati</taxon>
        <taxon>Deinococcota</taxon>
        <taxon>Deinococci</taxon>
        <taxon>Deinococcales</taxon>
        <taxon>Deinococcaceae</taxon>
        <taxon>Deinococcus</taxon>
    </lineage>
</organism>
<proteinExistence type="predicted"/>